<dbReference type="Proteomes" id="UP000006056">
    <property type="component" value="Chromosome"/>
</dbReference>
<organism evidence="3 4">
    <name type="scientific">Terriglobus roseus (strain DSM 18391 / NRRL B-41598 / KBS 63)</name>
    <dbReference type="NCBI Taxonomy" id="926566"/>
    <lineage>
        <taxon>Bacteria</taxon>
        <taxon>Pseudomonadati</taxon>
        <taxon>Acidobacteriota</taxon>
        <taxon>Terriglobia</taxon>
        <taxon>Terriglobales</taxon>
        <taxon>Acidobacteriaceae</taxon>
        <taxon>Terriglobus</taxon>
    </lineage>
</organism>
<keyword evidence="2" id="KW-0472">Membrane</keyword>
<dbReference type="EMBL" id="CP003379">
    <property type="protein sequence ID" value="AFL86705.1"/>
    <property type="molecule type" value="Genomic_DNA"/>
</dbReference>
<proteinExistence type="predicted"/>
<gene>
    <name evidence="3" type="ordered locus">Terro_0356</name>
</gene>
<accession>I3ZBT7</accession>
<dbReference type="AlphaFoldDB" id="I3ZBT7"/>
<dbReference type="RefSeq" id="WP_014784274.1">
    <property type="nucleotide sequence ID" value="NC_018014.1"/>
</dbReference>
<feature type="transmembrane region" description="Helical" evidence="2">
    <location>
        <begin position="6"/>
        <end position="24"/>
    </location>
</feature>
<keyword evidence="2" id="KW-0812">Transmembrane</keyword>
<evidence type="ECO:0000313" key="3">
    <source>
        <dbReference type="EMBL" id="AFL86705.1"/>
    </source>
</evidence>
<keyword evidence="2" id="KW-1133">Transmembrane helix</keyword>
<keyword evidence="4" id="KW-1185">Reference proteome</keyword>
<sequence length="92" mass="10364">MIAAALSCLGLFIGVVFGGFFVLLRRRHRERRRKQLDPGFYPTTRDLGNALHSLQTFARPEIAHVMEVKQAEPKEDEANGDDRVASDARRIG</sequence>
<dbReference type="HOGENOM" id="CLU_2412173_0_0_0"/>
<evidence type="ECO:0000256" key="2">
    <source>
        <dbReference type="SAM" id="Phobius"/>
    </source>
</evidence>
<evidence type="ECO:0000313" key="4">
    <source>
        <dbReference type="Proteomes" id="UP000006056"/>
    </source>
</evidence>
<dbReference type="OrthoDB" id="123475at2"/>
<dbReference type="KEGG" id="trs:Terro_0356"/>
<feature type="region of interest" description="Disordered" evidence="1">
    <location>
        <begin position="69"/>
        <end position="92"/>
    </location>
</feature>
<reference evidence="3 4" key="1">
    <citation type="submission" date="2012-06" db="EMBL/GenBank/DDBJ databases">
        <title>Complete genome of Terriglobus roseus DSM 18391.</title>
        <authorList>
            <consortium name="US DOE Joint Genome Institute (JGI-PGF)"/>
            <person name="Lucas S."/>
            <person name="Copeland A."/>
            <person name="Lapidus A."/>
            <person name="Glavina del Rio T."/>
            <person name="Dalin E."/>
            <person name="Tice H."/>
            <person name="Bruce D."/>
            <person name="Goodwin L."/>
            <person name="Pitluck S."/>
            <person name="Peters L."/>
            <person name="Mikhailova N."/>
            <person name="Munk A.C.C."/>
            <person name="Kyrpides N."/>
            <person name="Mavromatis K."/>
            <person name="Ivanova N."/>
            <person name="Brettin T."/>
            <person name="Detter J.C."/>
            <person name="Han C."/>
            <person name="Larimer F."/>
            <person name="Land M."/>
            <person name="Hauser L."/>
            <person name="Markowitz V."/>
            <person name="Cheng J.-F."/>
            <person name="Hugenholtz P."/>
            <person name="Woyke T."/>
            <person name="Wu D."/>
            <person name="Brambilla E."/>
            <person name="Klenk H.-P."/>
            <person name="Eisen J.A."/>
        </authorList>
    </citation>
    <scope>NUCLEOTIDE SEQUENCE [LARGE SCALE GENOMIC DNA]</scope>
    <source>
        <strain evidence="4">DSM 18391 / NRRL B-41598 / KBS 63</strain>
    </source>
</reference>
<name>I3ZBT7_TERRK</name>
<protein>
    <submittedName>
        <fullName evidence="3">Uncharacterized protein</fullName>
    </submittedName>
</protein>
<evidence type="ECO:0000256" key="1">
    <source>
        <dbReference type="SAM" id="MobiDB-lite"/>
    </source>
</evidence>